<dbReference type="InterPro" id="IPR019998">
    <property type="entry name" value="Membr_insert_YidC"/>
</dbReference>
<keyword evidence="9 13" id="KW-0472">Membrane</keyword>
<dbReference type="Pfam" id="PF02096">
    <property type="entry name" value="60KD_IMP"/>
    <property type="match status" value="1"/>
</dbReference>
<dbReference type="CDD" id="cd20070">
    <property type="entry name" value="5TM_YidC_Alb3"/>
    <property type="match status" value="1"/>
</dbReference>
<dbReference type="PRINTS" id="PR00701">
    <property type="entry name" value="60KDINNERMP"/>
</dbReference>
<name>A0A4V1AVN8_9GAMM</name>
<dbReference type="PANTHER" id="PTHR12428:SF65">
    <property type="entry name" value="CYTOCHROME C OXIDASE ASSEMBLY PROTEIN COX18, MITOCHONDRIAL"/>
    <property type="match status" value="1"/>
</dbReference>
<dbReference type="GO" id="GO:0051205">
    <property type="term" value="P:protein insertion into membrane"/>
    <property type="evidence" value="ECO:0007669"/>
    <property type="project" value="TreeGrafter"/>
</dbReference>
<dbReference type="AlphaFoldDB" id="A0A4V1AVN8"/>
<dbReference type="InterPro" id="IPR001708">
    <property type="entry name" value="YidC/ALB3/OXA1/COX18"/>
</dbReference>
<feature type="transmembrane region" description="Helical" evidence="13">
    <location>
        <begin position="372"/>
        <end position="391"/>
    </location>
</feature>
<dbReference type="InterPro" id="IPR038221">
    <property type="entry name" value="YidC_periplasmic_sf"/>
</dbReference>
<evidence type="ECO:0000256" key="7">
    <source>
        <dbReference type="ARBA" id="ARBA00022927"/>
    </source>
</evidence>
<keyword evidence="18" id="KW-1185">Reference proteome</keyword>
<comment type="function">
    <text evidence="13">Required for the insertion and/or proper folding and/or complex formation of integral membrane proteins into the membrane. Involved in integration of membrane proteins that insert both dependently and independently of the Sec translocase complex, as well as at least some lipoproteins. Aids folding of multispanning membrane proteins.</text>
</comment>
<dbReference type="Pfam" id="PF14849">
    <property type="entry name" value="YidC_periplas"/>
    <property type="match status" value="1"/>
</dbReference>
<feature type="transmembrane region" description="Helical" evidence="13">
    <location>
        <begin position="511"/>
        <end position="536"/>
    </location>
</feature>
<reference evidence="17 18" key="1">
    <citation type="submission" date="2019-03" db="EMBL/GenBank/DDBJ databases">
        <title>The genome sequence of Nitrosococcus wardiae strain D1FHST reveals the archetypal metabolic capacity of ammonia-oxidizing Gammaproteobacteria.</title>
        <authorList>
            <person name="Wang L."/>
            <person name="Lim C.K."/>
            <person name="Hanson T.E."/>
            <person name="Dang H."/>
            <person name="Klotz M.G."/>
        </authorList>
    </citation>
    <scope>NUCLEOTIDE SEQUENCE [LARGE SCALE GENOMIC DNA]</scope>
    <source>
        <strain evidence="17 18">D1FHS</strain>
    </source>
</reference>
<feature type="transmembrane region" description="Helical" evidence="13">
    <location>
        <begin position="435"/>
        <end position="458"/>
    </location>
</feature>
<comment type="similarity">
    <text evidence="2 13">Belongs to the OXA1/ALB3/YidC family. Type 1 subfamily.</text>
</comment>
<dbReference type="GO" id="GO:0015031">
    <property type="term" value="P:protein transport"/>
    <property type="evidence" value="ECO:0007669"/>
    <property type="project" value="UniProtKB-KW"/>
</dbReference>
<organism evidence="17 18">
    <name type="scientific">Nitrosococcus wardiae</name>
    <dbReference type="NCBI Taxonomy" id="1814290"/>
    <lineage>
        <taxon>Bacteria</taxon>
        <taxon>Pseudomonadati</taxon>
        <taxon>Pseudomonadota</taxon>
        <taxon>Gammaproteobacteria</taxon>
        <taxon>Chromatiales</taxon>
        <taxon>Chromatiaceae</taxon>
        <taxon>Nitrosococcus</taxon>
    </lineage>
</organism>
<feature type="region of interest" description="Disordered" evidence="14">
    <location>
        <begin position="31"/>
        <end position="78"/>
    </location>
</feature>
<feature type="domain" description="Membrane insertase YidC/Oxa/ALB C-terminal" evidence="15">
    <location>
        <begin position="372"/>
        <end position="550"/>
    </location>
</feature>
<dbReference type="HAMAP" id="MF_01810">
    <property type="entry name" value="YidC_type1"/>
    <property type="match status" value="1"/>
</dbReference>
<keyword evidence="6 13" id="KW-0812">Transmembrane</keyword>
<keyword evidence="10 13" id="KW-0143">Chaperone</keyword>
<evidence type="ECO:0000259" key="16">
    <source>
        <dbReference type="Pfam" id="PF14849"/>
    </source>
</evidence>
<dbReference type="EMBL" id="CP038033">
    <property type="protein sequence ID" value="QBQ53785.1"/>
    <property type="molecule type" value="Genomic_DNA"/>
</dbReference>
<evidence type="ECO:0000256" key="9">
    <source>
        <dbReference type="ARBA" id="ARBA00023136"/>
    </source>
</evidence>
<keyword evidence="4 13" id="KW-0813">Transport</keyword>
<dbReference type="CDD" id="cd19961">
    <property type="entry name" value="EcYidC-like_peri"/>
    <property type="match status" value="1"/>
</dbReference>
<dbReference type="InterPro" id="IPR028053">
    <property type="entry name" value="Membr_insert_YidC_N"/>
</dbReference>
<dbReference type="NCBIfam" id="TIGR03593">
    <property type="entry name" value="yidC_nterm"/>
    <property type="match status" value="1"/>
</dbReference>
<keyword evidence="8 13" id="KW-1133">Transmembrane helix</keyword>
<comment type="subcellular location">
    <subcellularLocation>
        <location evidence="1">Cell inner membrane</location>
        <topology evidence="1">Multi-pass membrane protein</topology>
    </subcellularLocation>
    <subcellularLocation>
        <location evidence="13">Cell membrane</location>
        <topology evidence="13">Multi-pass membrane protein</topology>
    </subcellularLocation>
</comment>
<evidence type="ECO:0000256" key="2">
    <source>
        <dbReference type="ARBA" id="ARBA00010527"/>
    </source>
</evidence>
<proteinExistence type="inferred from homology"/>
<evidence type="ECO:0000256" key="14">
    <source>
        <dbReference type="SAM" id="MobiDB-lite"/>
    </source>
</evidence>
<protein>
    <recommendedName>
        <fullName evidence="3 13">Membrane protein insertase YidC</fullName>
    </recommendedName>
    <alternativeName>
        <fullName evidence="12 13">Foldase YidC</fullName>
    </alternativeName>
    <alternativeName>
        <fullName evidence="11 13">Membrane integrase YidC</fullName>
    </alternativeName>
    <alternativeName>
        <fullName evidence="13">Membrane protein YidC</fullName>
    </alternativeName>
</protein>
<feature type="domain" description="Membrane insertase YidC N-terminal" evidence="16">
    <location>
        <begin position="88"/>
        <end position="361"/>
    </location>
</feature>
<keyword evidence="7 13" id="KW-0653">Protein transport</keyword>
<evidence type="ECO:0000256" key="8">
    <source>
        <dbReference type="ARBA" id="ARBA00022989"/>
    </source>
</evidence>
<accession>A0A4V1AVN8</accession>
<dbReference type="InterPro" id="IPR047196">
    <property type="entry name" value="YidC_ALB_C"/>
</dbReference>
<evidence type="ECO:0000256" key="3">
    <source>
        <dbReference type="ARBA" id="ARBA00015325"/>
    </source>
</evidence>
<evidence type="ECO:0000256" key="13">
    <source>
        <dbReference type="HAMAP-Rule" id="MF_01810"/>
    </source>
</evidence>
<comment type="caution">
    <text evidence="13">Lacks conserved residue(s) required for the propagation of feature annotation.</text>
</comment>
<dbReference type="PRINTS" id="PR01900">
    <property type="entry name" value="YIDCPROTEIN"/>
</dbReference>
<evidence type="ECO:0000313" key="18">
    <source>
        <dbReference type="Proteomes" id="UP000294325"/>
    </source>
</evidence>
<feature type="compositionally biased region" description="Low complexity" evidence="14">
    <location>
        <begin position="41"/>
        <end position="54"/>
    </location>
</feature>
<dbReference type="RefSeq" id="WP_134356795.1">
    <property type="nucleotide sequence ID" value="NZ_CP038033.1"/>
</dbReference>
<dbReference type="GO" id="GO:0032977">
    <property type="term" value="F:membrane insertase activity"/>
    <property type="evidence" value="ECO:0007669"/>
    <property type="project" value="InterPro"/>
</dbReference>
<evidence type="ECO:0000313" key="17">
    <source>
        <dbReference type="EMBL" id="QBQ53785.1"/>
    </source>
</evidence>
<keyword evidence="5 13" id="KW-1003">Cell membrane</keyword>
<gene>
    <name evidence="13 17" type="primary">yidC</name>
    <name evidence="17" type="ORF">E3U44_04120</name>
</gene>
<dbReference type="GO" id="GO:0005886">
    <property type="term" value="C:plasma membrane"/>
    <property type="evidence" value="ECO:0007669"/>
    <property type="project" value="UniProtKB-SubCell"/>
</dbReference>
<evidence type="ECO:0000256" key="5">
    <source>
        <dbReference type="ARBA" id="ARBA00022475"/>
    </source>
</evidence>
<evidence type="ECO:0000256" key="6">
    <source>
        <dbReference type="ARBA" id="ARBA00022692"/>
    </source>
</evidence>
<evidence type="ECO:0000256" key="12">
    <source>
        <dbReference type="ARBA" id="ARBA00033342"/>
    </source>
</evidence>
<evidence type="ECO:0000259" key="15">
    <source>
        <dbReference type="Pfam" id="PF02096"/>
    </source>
</evidence>
<dbReference type="KEGG" id="nwr:E3U44_04120"/>
<dbReference type="InterPro" id="IPR028055">
    <property type="entry name" value="YidC/Oxa/ALB_C"/>
</dbReference>
<dbReference type="Gene3D" id="2.70.98.90">
    <property type="match status" value="1"/>
</dbReference>
<evidence type="ECO:0000256" key="4">
    <source>
        <dbReference type="ARBA" id="ARBA00022448"/>
    </source>
</evidence>
<dbReference type="OrthoDB" id="9780552at2"/>
<evidence type="ECO:0000256" key="11">
    <source>
        <dbReference type="ARBA" id="ARBA00033245"/>
    </source>
</evidence>
<dbReference type="NCBIfam" id="NF002353">
    <property type="entry name" value="PRK01318.1-4"/>
    <property type="match status" value="1"/>
</dbReference>
<dbReference type="Proteomes" id="UP000294325">
    <property type="component" value="Chromosome"/>
</dbReference>
<sequence>MENYRLLLFSALILVLFLMWDAWQTDYGPIPLMPPPPPQPSASSEDSSPAPALPEKGLDTPPPEGVSGTAPPAMADMDTGPVLAGQAIEVKTDLLTVKIEMTSGDLYEVQLLDYPVSLKKPNEPVSLLHQADPDLFVTQSGLRAISGPSATHETAQFSASKSHYQLAPGEDSLVVPLTWEDESGIKVTKTYIFHRDSYEVDLNLKIENGTDQVWTGRPYAQFIRTPPKSDSFFVRSYIGAVFSTEENEYQKVDFGDLASEPFERHSSGGWAAMLQHYFVAAWIPREEGSNYYYGRHVQGSRYIAGVMPSQQTVAPGESGEFKLSLFAGPKIQDRLAATAPKLNLTVDYGKLTILAEPLFWLMSWFHSLVGNWGWAIVLLTVMVKLIFFKLSQTSYRSMARMRKLQPRLLALKEQHGDDRHKMGQAMMELYRKEKVNPMGGCLPILVQIPVFIALYWMLIESVELRHAPFAFWIQDLTAKDPYYVLPLLMGVSMFVQQKLSPAPTDPIQAKVIALMPVMFTIFFVLFPAGLVLYWVVNNILSIAQQWYITRQIEKEG</sequence>
<dbReference type="NCBIfam" id="TIGR03592">
    <property type="entry name" value="yidC_oxa1_cterm"/>
    <property type="match status" value="1"/>
</dbReference>
<comment type="subunit">
    <text evidence="13">Interacts with the Sec translocase complex via SecD. Specifically interacts with transmembrane segments of nascent integral membrane proteins during membrane integration.</text>
</comment>
<evidence type="ECO:0000256" key="1">
    <source>
        <dbReference type="ARBA" id="ARBA00004429"/>
    </source>
</evidence>
<evidence type="ECO:0000256" key="10">
    <source>
        <dbReference type="ARBA" id="ARBA00023186"/>
    </source>
</evidence>
<dbReference type="PANTHER" id="PTHR12428">
    <property type="entry name" value="OXA1"/>
    <property type="match status" value="1"/>
</dbReference>
<dbReference type="NCBIfam" id="NF002352">
    <property type="entry name" value="PRK01318.1-3"/>
    <property type="match status" value="1"/>
</dbReference>
<feature type="compositionally biased region" description="Pro residues" evidence="14">
    <location>
        <begin position="31"/>
        <end position="40"/>
    </location>
</feature>